<reference evidence="1 2" key="1">
    <citation type="submission" date="2018-07" db="EMBL/GenBank/DDBJ databases">
        <title>Dyadobacter roseus sp. nov., isolated from rose rhizosphere soil.</title>
        <authorList>
            <person name="Chen L."/>
        </authorList>
    </citation>
    <scope>NUCLEOTIDE SEQUENCE [LARGE SCALE GENOMIC DNA]</scope>
    <source>
        <strain evidence="1 2">RS19</strain>
    </source>
</reference>
<comment type="caution">
    <text evidence="1">The sequence shown here is derived from an EMBL/GenBank/DDBJ whole genome shotgun (WGS) entry which is preliminary data.</text>
</comment>
<dbReference type="EMBL" id="QNUL01000018">
    <property type="protein sequence ID" value="REA58909.1"/>
    <property type="molecule type" value="Genomic_DNA"/>
</dbReference>
<evidence type="ECO:0000313" key="2">
    <source>
        <dbReference type="Proteomes" id="UP000256373"/>
    </source>
</evidence>
<dbReference type="PANTHER" id="PTHR36920:SF1">
    <property type="entry name" value="OUTER MEMBRANE PROTEIN W"/>
    <property type="match status" value="1"/>
</dbReference>
<dbReference type="OrthoDB" id="9807574at2"/>
<dbReference type="InterPro" id="IPR011250">
    <property type="entry name" value="OMP/PagP_B-barrel"/>
</dbReference>
<gene>
    <name evidence="1" type="ORF">DSL64_19795</name>
</gene>
<accession>A0A3D8Y7H2</accession>
<dbReference type="AlphaFoldDB" id="A0A3D8Y7H2"/>
<dbReference type="PANTHER" id="PTHR36920">
    <property type="match status" value="1"/>
</dbReference>
<dbReference type="Proteomes" id="UP000256373">
    <property type="component" value="Unassembled WGS sequence"/>
</dbReference>
<dbReference type="GO" id="GO:0019867">
    <property type="term" value="C:outer membrane"/>
    <property type="evidence" value="ECO:0007669"/>
    <property type="project" value="InterPro"/>
</dbReference>
<dbReference type="RefSeq" id="WP_115832661.1">
    <property type="nucleotide sequence ID" value="NZ_QNUL01000018.1"/>
</dbReference>
<keyword evidence="2" id="KW-1185">Reference proteome</keyword>
<dbReference type="InterPro" id="IPR005618">
    <property type="entry name" value="OMPW"/>
</dbReference>
<evidence type="ECO:0000313" key="1">
    <source>
        <dbReference type="EMBL" id="REA58909.1"/>
    </source>
</evidence>
<name>A0A3D8Y7H2_9BACT</name>
<protein>
    <submittedName>
        <fullName evidence="1">OmpW family protein</fullName>
    </submittedName>
</protein>
<proteinExistence type="predicted"/>
<sequence length="212" mass="22698">MNRVFIVAFFVLGSTLSVFSQDKGEWRARLRATAVIPDESASISAIGGTADISTSVIPELDFTYFFAKNISANLILGTTEHNVKAVGTALGDVDLGKVWLLPPTLTFLYHIPVAKGILPYAGAGANYTIFYGVKNGPAIAKTEYKNRFGLAAQIGTDIDITNKLFVNVDVKKIWLKTDATATTIPSVADGATVTAKTKINPWLLSVGIGLKF</sequence>
<organism evidence="1 2">
    <name type="scientific">Dyadobacter luteus</name>
    <dbReference type="NCBI Taxonomy" id="2259619"/>
    <lineage>
        <taxon>Bacteria</taxon>
        <taxon>Pseudomonadati</taxon>
        <taxon>Bacteroidota</taxon>
        <taxon>Cytophagia</taxon>
        <taxon>Cytophagales</taxon>
        <taxon>Spirosomataceae</taxon>
        <taxon>Dyadobacter</taxon>
    </lineage>
</organism>
<dbReference type="GO" id="GO:0055085">
    <property type="term" value="P:transmembrane transport"/>
    <property type="evidence" value="ECO:0007669"/>
    <property type="project" value="TreeGrafter"/>
</dbReference>
<dbReference type="Pfam" id="PF03922">
    <property type="entry name" value="OmpW"/>
    <property type="match status" value="1"/>
</dbReference>
<dbReference type="Gene3D" id="2.40.160.20">
    <property type="match status" value="1"/>
</dbReference>
<dbReference type="SUPFAM" id="SSF56925">
    <property type="entry name" value="OMPA-like"/>
    <property type="match status" value="1"/>
</dbReference>